<evidence type="ECO:0000256" key="2">
    <source>
        <dbReference type="ARBA" id="ARBA00005581"/>
    </source>
</evidence>
<comment type="subcellular location">
    <subcellularLocation>
        <location evidence="1 6">Secreted</location>
    </subcellularLocation>
</comment>
<dbReference type="PANTHER" id="PTHR31232">
    <property type="match status" value="1"/>
</dbReference>
<dbReference type="EMBL" id="MJEQ01000349">
    <property type="protein sequence ID" value="OIT37127.1"/>
    <property type="molecule type" value="Genomic_DNA"/>
</dbReference>
<evidence type="ECO:0000313" key="7">
    <source>
        <dbReference type="EMBL" id="OIT37127.1"/>
    </source>
</evidence>
<organism evidence="7 8">
    <name type="scientific">Nicotiana attenuata</name>
    <name type="common">Coyote tobacco</name>
    <dbReference type="NCBI Taxonomy" id="49451"/>
    <lineage>
        <taxon>Eukaryota</taxon>
        <taxon>Viridiplantae</taxon>
        <taxon>Streptophyta</taxon>
        <taxon>Embryophyta</taxon>
        <taxon>Tracheophyta</taxon>
        <taxon>Spermatophyta</taxon>
        <taxon>Magnoliopsida</taxon>
        <taxon>eudicotyledons</taxon>
        <taxon>Gunneridae</taxon>
        <taxon>Pentapetalae</taxon>
        <taxon>asterids</taxon>
        <taxon>lamiids</taxon>
        <taxon>Solanales</taxon>
        <taxon>Solanaceae</taxon>
        <taxon>Nicotianoideae</taxon>
        <taxon>Nicotianeae</taxon>
        <taxon>Nicotiana</taxon>
    </lineage>
</organism>
<proteinExistence type="inferred from homology"/>
<dbReference type="InterPro" id="IPR010264">
    <property type="entry name" value="Self-incomp_S1"/>
</dbReference>
<keyword evidence="8" id="KW-1185">Reference proteome</keyword>
<comment type="caution">
    <text evidence="7">The sequence shown here is derived from an EMBL/GenBank/DDBJ whole genome shotgun (WGS) entry which is preliminary data.</text>
</comment>
<keyword evidence="5 6" id="KW-0732">Signal</keyword>
<dbReference type="GO" id="GO:0005576">
    <property type="term" value="C:extracellular region"/>
    <property type="evidence" value="ECO:0007669"/>
    <property type="project" value="UniProtKB-SubCell"/>
</dbReference>
<evidence type="ECO:0000256" key="4">
    <source>
        <dbReference type="ARBA" id="ARBA00022525"/>
    </source>
</evidence>
<dbReference type="AlphaFoldDB" id="A0A314L7N9"/>
<feature type="chain" id="PRO_5025076620" description="S-protein homolog" evidence="6">
    <location>
        <begin position="23"/>
        <end position="149"/>
    </location>
</feature>
<dbReference type="PANTHER" id="PTHR31232:SF61">
    <property type="entry name" value="S-PROTEIN HOMOLOG"/>
    <property type="match status" value="1"/>
</dbReference>
<keyword evidence="4 6" id="KW-0964">Secreted</keyword>
<reference evidence="7" key="1">
    <citation type="submission" date="2016-11" db="EMBL/GenBank/DDBJ databases">
        <title>The genome of Nicotiana attenuata.</title>
        <authorList>
            <person name="Xu S."/>
            <person name="Brockmoeller T."/>
            <person name="Gaquerel E."/>
            <person name="Navarro A."/>
            <person name="Kuhl H."/>
            <person name="Gase K."/>
            <person name="Ling Z."/>
            <person name="Zhou W."/>
            <person name="Kreitzer C."/>
            <person name="Stanke M."/>
            <person name="Tang H."/>
            <person name="Lyons E."/>
            <person name="Pandey P."/>
            <person name="Pandey S.P."/>
            <person name="Timmermann B."/>
            <person name="Baldwin I.T."/>
        </authorList>
    </citation>
    <scope>NUCLEOTIDE SEQUENCE [LARGE SCALE GENOMIC DNA]</scope>
    <source>
        <strain evidence="7">UT</strain>
    </source>
</reference>
<keyword evidence="3 6" id="KW-0713">Self-incompatibility</keyword>
<evidence type="ECO:0000256" key="3">
    <source>
        <dbReference type="ARBA" id="ARBA00022471"/>
    </source>
</evidence>
<name>A0A314L7N9_NICAT</name>
<evidence type="ECO:0000256" key="5">
    <source>
        <dbReference type="ARBA" id="ARBA00022729"/>
    </source>
</evidence>
<comment type="similarity">
    <text evidence="2 6">Belongs to the plant self-incompatibility (S1) protein family.</text>
</comment>
<evidence type="ECO:0000256" key="1">
    <source>
        <dbReference type="ARBA" id="ARBA00004613"/>
    </source>
</evidence>
<dbReference type="Proteomes" id="UP000187609">
    <property type="component" value="Unassembled WGS sequence"/>
</dbReference>
<dbReference type="Gramene" id="OIT37127">
    <property type="protein sequence ID" value="OIT37127"/>
    <property type="gene ID" value="A4A49_59295"/>
</dbReference>
<dbReference type="Pfam" id="PF05938">
    <property type="entry name" value="Self-incomp_S1"/>
    <property type="match status" value="1"/>
</dbReference>
<gene>
    <name evidence="7" type="ORF">A4A49_59295</name>
</gene>
<feature type="signal peptide" evidence="6">
    <location>
        <begin position="1"/>
        <end position="22"/>
    </location>
</feature>
<dbReference type="GO" id="GO:0060320">
    <property type="term" value="P:rejection of self pollen"/>
    <property type="evidence" value="ECO:0007669"/>
    <property type="project" value="UniProtKB-KW"/>
</dbReference>
<accession>A0A314L7N9</accession>
<sequence>MVHSLVKIIFLLFIIMPYNIHGGYHCNFADIARQVHILNNLPENTPQLELHCASGDDDFGFNYPGLRTDFRWEFCSYHNTLYFCHFWWGNKNTVFDVFNNVDYCVKDESNFIPEGTKRCIYNVLADGIYIGYEDANSGQIIYQKYRDWS</sequence>
<evidence type="ECO:0000313" key="8">
    <source>
        <dbReference type="Proteomes" id="UP000187609"/>
    </source>
</evidence>
<evidence type="ECO:0000256" key="6">
    <source>
        <dbReference type="RuleBase" id="RU367044"/>
    </source>
</evidence>
<protein>
    <recommendedName>
        <fullName evidence="6">S-protein homolog</fullName>
    </recommendedName>
</protein>